<dbReference type="PROSITE" id="PS01285">
    <property type="entry name" value="FA58C_1"/>
    <property type="match status" value="2"/>
</dbReference>
<keyword evidence="2" id="KW-0677">Repeat</keyword>
<dbReference type="Pfam" id="PF00041">
    <property type="entry name" value="fn3"/>
    <property type="match status" value="2"/>
</dbReference>
<dbReference type="Proteomes" id="UP001159428">
    <property type="component" value="Unassembled WGS sequence"/>
</dbReference>
<dbReference type="PROSITE" id="PS50853">
    <property type="entry name" value="FN3"/>
    <property type="match status" value="2"/>
</dbReference>
<dbReference type="Gene3D" id="2.60.120.260">
    <property type="entry name" value="Galactose-binding domain-like"/>
    <property type="match status" value="4"/>
</dbReference>
<feature type="non-terminal residue" evidence="9">
    <location>
        <position position="1"/>
    </location>
</feature>
<protein>
    <submittedName>
        <fullName evidence="9">Uncharacterized protein</fullName>
    </submittedName>
</protein>
<dbReference type="FunFam" id="2.60.40.10:FF:000028">
    <property type="entry name" value="Neuronal cell adhesion molecule"/>
    <property type="match status" value="1"/>
</dbReference>
<feature type="signal peptide" evidence="6">
    <location>
        <begin position="1"/>
        <end position="19"/>
    </location>
</feature>
<dbReference type="InterPro" id="IPR008979">
    <property type="entry name" value="Galactose-bd-like_sf"/>
</dbReference>
<dbReference type="PANTHER" id="PTHR24543:SF335">
    <property type="entry name" value="EGF-LIKE REPEAT AND DISCOIDIN I-LIKE DOMAIN-CONTAINING PROTEIN 3"/>
    <property type="match status" value="1"/>
</dbReference>
<dbReference type="SUPFAM" id="SSF49785">
    <property type="entry name" value="Galactose-binding domain-like"/>
    <property type="match status" value="4"/>
</dbReference>
<dbReference type="InterPro" id="IPR006585">
    <property type="entry name" value="FTP1"/>
</dbReference>
<accession>A0AAU9Y8C0</accession>
<dbReference type="PANTHER" id="PTHR24543">
    <property type="entry name" value="MULTICOPPER OXIDASE-RELATED"/>
    <property type="match status" value="1"/>
</dbReference>
<dbReference type="SUPFAM" id="SSF49265">
    <property type="entry name" value="Fibronectin type III"/>
    <property type="match status" value="1"/>
</dbReference>
<comment type="caution">
    <text evidence="9">The sequence shown here is derived from an EMBL/GenBank/DDBJ whole genome shotgun (WGS) entry which is preliminary data.</text>
</comment>
<dbReference type="InterPro" id="IPR000421">
    <property type="entry name" value="FA58C"/>
</dbReference>
<feature type="domain" description="Fibronectin type-III" evidence="8">
    <location>
        <begin position="613"/>
        <end position="709"/>
    </location>
</feature>
<dbReference type="SMART" id="SM00231">
    <property type="entry name" value="FA58C"/>
    <property type="match status" value="2"/>
</dbReference>
<evidence type="ECO:0000256" key="4">
    <source>
        <dbReference type="ARBA" id="ARBA00023157"/>
    </source>
</evidence>
<keyword evidence="3" id="KW-0106">Calcium</keyword>
<evidence type="ECO:0000256" key="2">
    <source>
        <dbReference type="ARBA" id="ARBA00022737"/>
    </source>
</evidence>
<reference evidence="9 10" key="1">
    <citation type="submission" date="2022-05" db="EMBL/GenBank/DDBJ databases">
        <authorList>
            <consortium name="Genoscope - CEA"/>
            <person name="William W."/>
        </authorList>
    </citation>
    <scope>NUCLEOTIDE SEQUENCE [LARGE SCALE GENOMIC DNA]</scope>
</reference>
<organism evidence="9 10">
    <name type="scientific">Pocillopora meandrina</name>
    <dbReference type="NCBI Taxonomy" id="46732"/>
    <lineage>
        <taxon>Eukaryota</taxon>
        <taxon>Metazoa</taxon>
        <taxon>Cnidaria</taxon>
        <taxon>Anthozoa</taxon>
        <taxon>Hexacorallia</taxon>
        <taxon>Scleractinia</taxon>
        <taxon>Astrocoeniina</taxon>
        <taxon>Pocilloporidae</taxon>
        <taxon>Pocillopora</taxon>
    </lineage>
</organism>
<keyword evidence="10" id="KW-1185">Reference proteome</keyword>
<dbReference type="GO" id="GO:0046872">
    <property type="term" value="F:metal ion binding"/>
    <property type="evidence" value="ECO:0007669"/>
    <property type="project" value="UniProtKB-KW"/>
</dbReference>
<feature type="domain" description="F5/8 type C" evidence="7">
    <location>
        <begin position="13"/>
        <end position="159"/>
    </location>
</feature>
<proteinExistence type="predicted"/>
<keyword evidence="4" id="KW-1015">Disulfide bond</keyword>
<sequence>FSVLSVNFLIGVCIDLDLGLENERISDGNITTSSVQNANTPAKNGRLNYTSGSSWCAGTSDTNPYLQIDLQTLHIICAVSTQGNSQADQWVKTYTLQLSINGTTWTDYKEAGQVKVFMGNCDRNSVVKHVVYGLLTRYVRFLPQTYQGLVCLRTEVFGVKQKPENLALEKATTQSSTFNITADNVYGVSGNAVDGNPDTNFLKGSCSHTRKDNPSWWRVDLASDHVDVSEVHIVNRFSQHVVTEDYKITFGEFCYPLIKCKVNHAYITSSSAAKQQATVCFTNPLKTGRYVGILTTKKQSLQLCEVEVYSRENLAFQKPTYQHTETILNGTSDRAVDGNSNMDFWGGSCSFVIDNLFPWWRVDLGQDEFVTEVYVVGLLDVDRLRKFEIRVGSITDTSMTSPKCGRAATHNLPKGVGLSFFCHPSLKGRYVTIRDVRPGRSGFNLCEVEVYSEQRACHSQAIGVTSSDAIPDGSFSASSKANNDRGPSAGRLNGDNRGWAPKTNTNHTDYLQIDLQYDYVICAVATQGSVNSDQWTTKYKIKLSLGVTFNTYEENNTEKVFNGNSGRNDIVKHGLREYTLARFIRFVPTDYHGYKTLRVEVYGVLLSTVPSQAPGNFTVTAISSTSIKASWASLPEYARHGTITGYKLFYRQKGSVDSLVMESVAGAATLTKDFTNLNKFTKYEFQVLAVGSHGEGPKSSLKVEQTLEDEPSVAPNDVSFIRLNQTTFNISWSPLTRKESYSKVISYEVKISLVLSGSRQKRSPANSKTVNTTKAFVILYDIQPCYNVYVRAYTKAGPGPYGQPLPLELSK</sequence>
<keyword evidence="6" id="KW-0732">Signal</keyword>
<gene>
    <name evidence="9" type="ORF">PMEA_00010007</name>
</gene>
<dbReference type="CDD" id="cd00057">
    <property type="entry name" value="FA58C"/>
    <property type="match status" value="2"/>
</dbReference>
<dbReference type="InterPro" id="IPR036116">
    <property type="entry name" value="FN3_sf"/>
</dbReference>
<evidence type="ECO:0000256" key="5">
    <source>
        <dbReference type="SAM" id="MobiDB-lite"/>
    </source>
</evidence>
<dbReference type="Pfam" id="PF00754">
    <property type="entry name" value="F5_F8_type_C"/>
    <property type="match status" value="2"/>
</dbReference>
<feature type="non-terminal residue" evidence="9">
    <location>
        <position position="811"/>
    </location>
</feature>
<dbReference type="PROSITE" id="PS50022">
    <property type="entry name" value="FA58C_3"/>
    <property type="match status" value="2"/>
</dbReference>
<evidence type="ECO:0000259" key="8">
    <source>
        <dbReference type="PROSITE" id="PS50853"/>
    </source>
</evidence>
<dbReference type="CDD" id="cd00063">
    <property type="entry name" value="FN3"/>
    <property type="match status" value="2"/>
</dbReference>
<feature type="domain" description="Fibronectin type-III" evidence="8">
    <location>
        <begin position="714"/>
        <end position="811"/>
    </location>
</feature>
<dbReference type="FunFam" id="2.60.120.260:FF:000016">
    <property type="entry name" value="Contactin-associated protein-like 4 isoform 1"/>
    <property type="match status" value="2"/>
</dbReference>
<dbReference type="Pfam" id="PF22633">
    <property type="entry name" value="F5_F8_type_C_2"/>
    <property type="match status" value="2"/>
</dbReference>
<evidence type="ECO:0000256" key="3">
    <source>
        <dbReference type="ARBA" id="ARBA00022837"/>
    </source>
</evidence>
<feature type="domain" description="F5/8 type C" evidence="7">
    <location>
        <begin position="457"/>
        <end position="604"/>
    </location>
</feature>
<dbReference type="EMBL" id="CALNXJ010000198">
    <property type="protein sequence ID" value="CAH3169050.1"/>
    <property type="molecule type" value="Genomic_DNA"/>
</dbReference>
<name>A0AAU9Y8C0_9CNID</name>
<feature type="chain" id="PRO_5043505132" evidence="6">
    <location>
        <begin position="20"/>
        <end position="811"/>
    </location>
</feature>
<dbReference type="SMART" id="SM00060">
    <property type="entry name" value="FN3"/>
    <property type="match status" value="2"/>
</dbReference>
<feature type="region of interest" description="Disordered" evidence="5">
    <location>
        <begin position="473"/>
        <end position="503"/>
    </location>
</feature>
<evidence type="ECO:0000259" key="7">
    <source>
        <dbReference type="PROSITE" id="PS50022"/>
    </source>
</evidence>
<evidence type="ECO:0000313" key="9">
    <source>
        <dbReference type="EMBL" id="CAH3169050.1"/>
    </source>
</evidence>
<dbReference type="InterPro" id="IPR003961">
    <property type="entry name" value="FN3_dom"/>
</dbReference>
<dbReference type="SMART" id="SM00607">
    <property type="entry name" value="FTP"/>
    <property type="match status" value="2"/>
</dbReference>
<evidence type="ECO:0000313" key="10">
    <source>
        <dbReference type="Proteomes" id="UP001159428"/>
    </source>
</evidence>
<keyword evidence="1" id="KW-0479">Metal-binding</keyword>
<dbReference type="Gene3D" id="2.60.40.10">
    <property type="entry name" value="Immunoglobulins"/>
    <property type="match status" value="2"/>
</dbReference>
<dbReference type="InterPro" id="IPR013783">
    <property type="entry name" value="Ig-like_fold"/>
</dbReference>
<dbReference type="AlphaFoldDB" id="A0AAU9Y8C0"/>
<evidence type="ECO:0000256" key="1">
    <source>
        <dbReference type="ARBA" id="ARBA00022723"/>
    </source>
</evidence>
<evidence type="ECO:0000256" key="6">
    <source>
        <dbReference type="SAM" id="SignalP"/>
    </source>
</evidence>